<name>A0A017SXJ5_9BACT</name>
<keyword evidence="3" id="KW-1185">Reference proteome</keyword>
<accession>A0A017SXJ5</accession>
<dbReference type="Proteomes" id="UP000019678">
    <property type="component" value="Unassembled WGS sequence"/>
</dbReference>
<feature type="region of interest" description="Disordered" evidence="1">
    <location>
        <begin position="1"/>
        <end position="41"/>
    </location>
</feature>
<reference evidence="2 3" key="1">
    <citation type="submission" date="2013-05" db="EMBL/GenBank/DDBJ databases">
        <title>Genome assembly of Chondromyces apiculatus DSM 436.</title>
        <authorList>
            <person name="Sharma G."/>
            <person name="Khatri I."/>
            <person name="Kaur C."/>
            <person name="Mayilraj S."/>
            <person name="Subramanian S."/>
        </authorList>
    </citation>
    <scope>NUCLEOTIDE SEQUENCE [LARGE SCALE GENOMIC DNA]</scope>
    <source>
        <strain evidence="2 3">DSM 436</strain>
    </source>
</reference>
<dbReference type="STRING" id="1192034.CAP_8798"/>
<gene>
    <name evidence="2" type="ORF">CAP_8798</name>
</gene>
<evidence type="ECO:0000313" key="2">
    <source>
        <dbReference type="EMBL" id="EYF01011.1"/>
    </source>
</evidence>
<sequence length="41" mass="4189">MNPALTLPPGSRLGPAYATPQGCPRITRHSHGVPAGHACTP</sequence>
<evidence type="ECO:0000313" key="3">
    <source>
        <dbReference type="Proteomes" id="UP000019678"/>
    </source>
</evidence>
<evidence type="ECO:0000256" key="1">
    <source>
        <dbReference type="SAM" id="MobiDB-lite"/>
    </source>
</evidence>
<organism evidence="2 3">
    <name type="scientific">Chondromyces apiculatus DSM 436</name>
    <dbReference type="NCBI Taxonomy" id="1192034"/>
    <lineage>
        <taxon>Bacteria</taxon>
        <taxon>Pseudomonadati</taxon>
        <taxon>Myxococcota</taxon>
        <taxon>Polyangia</taxon>
        <taxon>Polyangiales</taxon>
        <taxon>Polyangiaceae</taxon>
        <taxon>Chondromyces</taxon>
    </lineage>
</organism>
<protein>
    <submittedName>
        <fullName evidence="2">Uncharacterized protein</fullName>
    </submittedName>
</protein>
<proteinExistence type="predicted"/>
<dbReference type="AlphaFoldDB" id="A0A017SXJ5"/>
<dbReference type="EMBL" id="ASRX01000092">
    <property type="protein sequence ID" value="EYF01011.1"/>
    <property type="molecule type" value="Genomic_DNA"/>
</dbReference>
<comment type="caution">
    <text evidence="2">The sequence shown here is derived from an EMBL/GenBank/DDBJ whole genome shotgun (WGS) entry which is preliminary data.</text>
</comment>